<reference evidence="2" key="1">
    <citation type="submission" date="2022-07" db="EMBL/GenBank/DDBJ databases">
        <title>Fungi with potential for degradation of polypropylene.</title>
        <authorList>
            <person name="Gostincar C."/>
        </authorList>
    </citation>
    <scope>NUCLEOTIDE SEQUENCE</scope>
    <source>
        <strain evidence="2">EXF-13308</strain>
    </source>
</reference>
<feature type="compositionally biased region" description="Polar residues" evidence="1">
    <location>
        <begin position="118"/>
        <end position="128"/>
    </location>
</feature>
<feature type="compositionally biased region" description="Basic and acidic residues" evidence="1">
    <location>
        <begin position="203"/>
        <end position="216"/>
    </location>
</feature>
<feature type="region of interest" description="Disordered" evidence="1">
    <location>
        <begin position="1"/>
        <end position="223"/>
    </location>
</feature>
<evidence type="ECO:0000256" key="1">
    <source>
        <dbReference type="SAM" id="MobiDB-lite"/>
    </source>
</evidence>
<dbReference type="EMBL" id="JANBVO010000035">
    <property type="protein sequence ID" value="KAJ9137245.1"/>
    <property type="molecule type" value="Genomic_DNA"/>
</dbReference>
<evidence type="ECO:0000313" key="3">
    <source>
        <dbReference type="Proteomes" id="UP001174694"/>
    </source>
</evidence>
<keyword evidence="3" id="KW-1185">Reference proteome</keyword>
<dbReference type="AlphaFoldDB" id="A0AA38RFV4"/>
<sequence>MPPIPIYSKSPINASKASGVTPQTADGAGDQSSYDVKETVTTVLEAVPQNQYPPAQPGAVPSLPVPTGASQPRQYAPLQPTPTRSLGIDGPPAPQPGAVPIAPGATSTLPPPPHAGQTAHQTPVQTPAPQMPYPAQMSIPSPAVPTAQRGTSTAFVRQVPVPTNLGFGTDDNLEHPPGYQQNVNATDMTSSQRAATEAAASEAEARAARRSSRDAFDEGQGVWDMTKKFVQAAGGKLQEAESEVWKRINKE</sequence>
<organism evidence="2 3">
    <name type="scientific">Pleurostoma richardsiae</name>
    <dbReference type="NCBI Taxonomy" id="41990"/>
    <lineage>
        <taxon>Eukaryota</taxon>
        <taxon>Fungi</taxon>
        <taxon>Dikarya</taxon>
        <taxon>Ascomycota</taxon>
        <taxon>Pezizomycotina</taxon>
        <taxon>Sordariomycetes</taxon>
        <taxon>Sordariomycetidae</taxon>
        <taxon>Calosphaeriales</taxon>
        <taxon>Pleurostomataceae</taxon>
        <taxon>Pleurostoma</taxon>
    </lineage>
</organism>
<proteinExistence type="predicted"/>
<gene>
    <name evidence="2" type="ORF">NKR23_g9207</name>
</gene>
<evidence type="ECO:0000313" key="2">
    <source>
        <dbReference type="EMBL" id="KAJ9137245.1"/>
    </source>
</evidence>
<feature type="compositionally biased region" description="Low complexity" evidence="1">
    <location>
        <begin position="190"/>
        <end position="202"/>
    </location>
</feature>
<feature type="compositionally biased region" description="Polar residues" evidence="1">
    <location>
        <begin position="179"/>
        <end position="189"/>
    </location>
</feature>
<feature type="compositionally biased region" description="Polar residues" evidence="1">
    <location>
        <begin position="10"/>
        <end position="53"/>
    </location>
</feature>
<comment type="caution">
    <text evidence="2">The sequence shown here is derived from an EMBL/GenBank/DDBJ whole genome shotgun (WGS) entry which is preliminary data.</text>
</comment>
<dbReference type="Proteomes" id="UP001174694">
    <property type="component" value="Unassembled WGS sequence"/>
</dbReference>
<accession>A0AA38RFV4</accession>
<protein>
    <submittedName>
        <fullName evidence="2">Uncharacterized protein</fullName>
    </submittedName>
</protein>
<name>A0AA38RFV4_9PEZI</name>